<evidence type="ECO:0000256" key="8">
    <source>
        <dbReference type="SAM" id="MobiDB-lite"/>
    </source>
</evidence>
<proteinExistence type="predicted"/>
<keyword evidence="7" id="KW-0325">Glycoprotein</keyword>
<keyword evidence="3 9" id="KW-0732">Signal</keyword>
<keyword evidence="12" id="KW-1185">Reference proteome</keyword>
<dbReference type="InterPro" id="IPR003961">
    <property type="entry name" value="FN3_dom"/>
</dbReference>
<keyword evidence="6" id="KW-0675">Receptor</keyword>
<feature type="region of interest" description="Disordered" evidence="8">
    <location>
        <begin position="420"/>
        <end position="505"/>
    </location>
</feature>
<evidence type="ECO:0000313" key="12">
    <source>
        <dbReference type="Proteomes" id="UP001152803"/>
    </source>
</evidence>
<keyword evidence="4" id="KW-1133">Transmembrane helix</keyword>
<feature type="chain" id="PRO_5040433217" description="Fibronectin type-III domain-containing protein" evidence="9">
    <location>
        <begin position="21"/>
        <end position="537"/>
    </location>
</feature>
<evidence type="ECO:0000256" key="6">
    <source>
        <dbReference type="ARBA" id="ARBA00023170"/>
    </source>
</evidence>
<feature type="signal peptide" evidence="9">
    <location>
        <begin position="1"/>
        <end position="20"/>
    </location>
</feature>
<feature type="compositionally biased region" description="Polar residues" evidence="8">
    <location>
        <begin position="482"/>
        <end position="493"/>
    </location>
</feature>
<dbReference type="InterPro" id="IPR036116">
    <property type="entry name" value="FN3_sf"/>
</dbReference>
<evidence type="ECO:0000256" key="1">
    <source>
        <dbReference type="ARBA" id="ARBA00004479"/>
    </source>
</evidence>
<feature type="domain" description="Fibronectin type-III" evidence="10">
    <location>
        <begin position="118"/>
        <end position="222"/>
    </location>
</feature>
<dbReference type="InterPro" id="IPR013783">
    <property type="entry name" value="Ig-like_fold"/>
</dbReference>
<dbReference type="Gene3D" id="2.60.40.10">
    <property type="entry name" value="Immunoglobulins"/>
    <property type="match status" value="1"/>
</dbReference>
<evidence type="ECO:0000256" key="7">
    <source>
        <dbReference type="ARBA" id="ARBA00023180"/>
    </source>
</evidence>
<evidence type="ECO:0000256" key="2">
    <source>
        <dbReference type="ARBA" id="ARBA00022692"/>
    </source>
</evidence>
<sequence length="537" mass="59285">MREPAAILFVFCSLIQCTTCNCNITCTTDYISSLNCSCSGPRLASYYYLEAECGDDEDHIKVSCEIKAPQRWCTLELDPEEYQIDALSTCTVQAKNSNGEGGVDTNDSTTLILSENIKPQPPFNISLTVSDSSYNVSWKTAYADGHYLMGLFIYRVRIWIKGEEEPSYHYVYEDRTYLEIPSSLLRSRKDYEVNVQAKVNPARYRNDFSEWSPTAILKTKDEEDNGHYRQYCFILLIVVPCLLCFFGKRRLWLTKVQVYIPSPEVFFSPLYHAYEGDFKKWVGPAFTLSESECLEGSVAISVMKEKQVKSLERLCEGEAEDSGSTASSSFLNIGSHSSSEQGTEDGSCSQGSNGSAGHISIDTVTVLEDQSQSSGRSWDAGSSGGHFVYPPFGPGGSADSEALGLLDERCRWDAVISSGRVSGGTGPAEGASTHPPLSLLEPHLHNGDRNEEDQSSMESFSFGEHSEDGYPRVTLDMDTFDSGFQESDCSSPAHTDPDMREKTDAPMLGESFHSNYVKQWVAATDASSPRGETGKDS</sequence>
<evidence type="ECO:0000256" key="3">
    <source>
        <dbReference type="ARBA" id="ARBA00022729"/>
    </source>
</evidence>
<dbReference type="AlphaFoldDB" id="A0A9Q1DYM8"/>
<keyword evidence="5" id="KW-0472">Membrane</keyword>
<dbReference type="PROSITE" id="PS50853">
    <property type="entry name" value="FN3"/>
    <property type="match status" value="1"/>
</dbReference>
<dbReference type="GO" id="GO:0009897">
    <property type="term" value="C:external side of plasma membrane"/>
    <property type="evidence" value="ECO:0007669"/>
    <property type="project" value="TreeGrafter"/>
</dbReference>
<dbReference type="PANTHER" id="PTHR23037">
    <property type="entry name" value="CYTOKINE RECEPTOR"/>
    <property type="match status" value="1"/>
</dbReference>
<dbReference type="GO" id="GO:0004896">
    <property type="term" value="F:cytokine receptor activity"/>
    <property type="evidence" value="ECO:0007669"/>
    <property type="project" value="TreeGrafter"/>
</dbReference>
<accession>A0A9Q1DYM8</accession>
<keyword evidence="2" id="KW-0812">Transmembrane</keyword>
<comment type="caution">
    <text evidence="11">The sequence shown here is derived from an EMBL/GenBank/DDBJ whole genome shotgun (WGS) entry which is preliminary data.</text>
</comment>
<dbReference type="SUPFAM" id="SSF49265">
    <property type="entry name" value="Fibronectin type III"/>
    <property type="match status" value="1"/>
</dbReference>
<evidence type="ECO:0000256" key="4">
    <source>
        <dbReference type="ARBA" id="ARBA00022989"/>
    </source>
</evidence>
<evidence type="ECO:0000256" key="9">
    <source>
        <dbReference type="SAM" id="SignalP"/>
    </source>
</evidence>
<organism evidence="11 12">
    <name type="scientific">Conger conger</name>
    <name type="common">Conger eel</name>
    <name type="synonym">Muraena conger</name>
    <dbReference type="NCBI Taxonomy" id="82655"/>
    <lineage>
        <taxon>Eukaryota</taxon>
        <taxon>Metazoa</taxon>
        <taxon>Chordata</taxon>
        <taxon>Craniata</taxon>
        <taxon>Vertebrata</taxon>
        <taxon>Euteleostomi</taxon>
        <taxon>Actinopterygii</taxon>
        <taxon>Neopterygii</taxon>
        <taxon>Teleostei</taxon>
        <taxon>Anguilliformes</taxon>
        <taxon>Congridae</taxon>
        <taxon>Conger</taxon>
    </lineage>
</organism>
<dbReference type="OrthoDB" id="8939865at2759"/>
<name>A0A9Q1DYM8_CONCO</name>
<dbReference type="EMBL" id="JAFJMO010000002">
    <property type="protein sequence ID" value="KAJ8284149.1"/>
    <property type="molecule type" value="Genomic_DNA"/>
</dbReference>
<evidence type="ECO:0000313" key="11">
    <source>
        <dbReference type="EMBL" id="KAJ8284149.1"/>
    </source>
</evidence>
<feature type="region of interest" description="Disordered" evidence="8">
    <location>
        <begin position="319"/>
        <end position="355"/>
    </location>
</feature>
<protein>
    <recommendedName>
        <fullName evidence="10">Fibronectin type-III domain-containing protein</fullName>
    </recommendedName>
</protein>
<evidence type="ECO:0000259" key="10">
    <source>
        <dbReference type="PROSITE" id="PS50853"/>
    </source>
</evidence>
<reference evidence="11" key="1">
    <citation type="journal article" date="2023" name="Science">
        <title>Genome structures resolve the early diversification of teleost fishes.</title>
        <authorList>
            <person name="Parey E."/>
            <person name="Louis A."/>
            <person name="Montfort J."/>
            <person name="Bouchez O."/>
            <person name="Roques C."/>
            <person name="Iampietro C."/>
            <person name="Lluch J."/>
            <person name="Castinel A."/>
            <person name="Donnadieu C."/>
            <person name="Desvignes T."/>
            <person name="Floi Bucao C."/>
            <person name="Jouanno E."/>
            <person name="Wen M."/>
            <person name="Mejri S."/>
            <person name="Dirks R."/>
            <person name="Jansen H."/>
            <person name="Henkel C."/>
            <person name="Chen W.J."/>
            <person name="Zahm M."/>
            <person name="Cabau C."/>
            <person name="Klopp C."/>
            <person name="Thompson A.W."/>
            <person name="Robinson-Rechavi M."/>
            <person name="Braasch I."/>
            <person name="Lecointre G."/>
            <person name="Bobe J."/>
            <person name="Postlethwait J.H."/>
            <person name="Berthelot C."/>
            <person name="Roest Crollius H."/>
            <person name="Guiguen Y."/>
        </authorList>
    </citation>
    <scope>NUCLEOTIDE SEQUENCE</scope>
    <source>
        <strain evidence="11">Concon-B</strain>
    </source>
</reference>
<dbReference type="PANTHER" id="PTHR23037:SF36">
    <property type="entry name" value="INTERLEUKIN 21 RECEPTOR, TANDEM DUPLICATE 1"/>
    <property type="match status" value="1"/>
</dbReference>
<gene>
    <name evidence="11" type="ORF">COCON_G00029990</name>
</gene>
<comment type="subcellular location">
    <subcellularLocation>
        <location evidence="1">Membrane</location>
        <topology evidence="1">Single-pass type I membrane protein</topology>
    </subcellularLocation>
</comment>
<evidence type="ECO:0000256" key="5">
    <source>
        <dbReference type="ARBA" id="ARBA00023136"/>
    </source>
</evidence>
<feature type="compositionally biased region" description="Polar residues" evidence="8">
    <location>
        <begin position="322"/>
        <end position="355"/>
    </location>
</feature>
<dbReference type="Proteomes" id="UP001152803">
    <property type="component" value="Unassembled WGS sequence"/>
</dbReference>
<feature type="compositionally biased region" description="Basic and acidic residues" evidence="8">
    <location>
        <begin position="495"/>
        <end position="504"/>
    </location>
</feature>